<organism evidence="2 3">
    <name type="scientific">Symbiodinium pilosum</name>
    <name type="common">Dinoflagellate</name>
    <dbReference type="NCBI Taxonomy" id="2952"/>
    <lineage>
        <taxon>Eukaryota</taxon>
        <taxon>Sar</taxon>
        <taxon>Alveolata</taxon>
        <taxon>Dinophyceae</taxon>
        <taxon>Suessiales</taxon>
        <taxon>Symbiodiniaceae</taxon>
        <taxon>Symbiodinium</taxon>
    </lineage>
</organism>
<accession>A0A812T8B1</accession>
<comment type="caution">
    <text evidence="2">The sequence shown here is derived from an EMBL/GenBank/DDBJ whole genome shotgun (WGS) entry which is preliminary data.</text>
</comment>
<evidence type="ECO:0000313" key="2">
    <source>
        <dbReference type="EMBL" id="CAE7513637.1"/>
    </source>
</evidence>
<name>A0A812T8B1_SYMPI</name>
<dbReference type="EMBL" id="CAJNIZ010029123">
    <property type="protein sequence ID" value="CAE7513637.1"/>
    <property type="molecule type" value="Genomic_DNA"/>
</dbReference>
<gene>
    <name evidence="2" type="primary">DNAH6</name>
    <name evidence="2" type="ORF">SPIL2461_LOCUS13386</name>
</gene>
<reference evidence="2" key="1">
    <citation type="submission" date="2021-02" db="EMBL/GenBank/DDBJ databases">
        <authorList>
            <person name="Dougan E. K."/>
            <person name="Rhodes N."/>
            <person name="Thang M."/>
            <person name="Chan C."/>
        </authorList>
    </citation>
    <scope>NUCLEOTIDE SEQUENCE</scope>
</reference>
<dbReference type="OrthoDB" id="443230at2759"/>
<feature type="compositionally biased region" description="Acidic residues" evidence="1">
    <location>
        <begin position="46"/>
        <end position="56"/>
    </location>
</feature>
<dbReference type="Proteomes" id="UP000649617">
    <property type="component" value="Unassembled WGS sequence"/>
</dbReference>
<evidence type="ECO:0000256" key="1">
    <source>
        <dbReference type="SAM" id="MobiDB-lite"/>
    </source>
</evidence>
<sequence length="150" mass="16860">MAADLQEVWEKIKDELHQLRTLRSCTNSLQDFLKKNGFGQRGSGEEEREEGDEGDQDGGGMSYTERATTRTQCRKLTKFIRMVQFLFNDAVSQMVVRTTTTKFQELLDAFVEDVDAQEAAALALTEGEGEKPSEAGILQPTRQMCNNKTS</sequence>
<keyword evidence="3" id="KW-1185">Reference proteome</keyword>
<dbReference type="AlphaFoldDB" id="A0A812T8B1"/>
<evidence type="ECO:0000313" key="3">
    <source>
        <dbReference type="Proteomes" id="UP000649617"/>
    </source>
</evidence>
<feature type="compositionally biased region" description="Polar residues" evidence="1">
    <location>
        <begin position="140"/>
        <end position="150"/>
    </location>
</feature>
<feature type="region of interest" description="Disordered" evidence="1">
    <location>
        <begin position="34"/>
        <end position="69"/>
    </location>
</feature>
<feature type="region of interest" description="Disordered" evidence="1">
    <location>
        <begin position="125"/>
        <end position="150"/>
    </location>
</feature>
<proteinExistence type="predicted"/>
<protein>
    <submittedName>
        <fullName evidence="2">DNAH6 protein</fullName>
    </submittedName>
</protein>